<evidence type="ECO:0000313" key="2">
    <source>
        <dbReference type="Proteomes" id="UP000799118"/>
    </source>
</evidence>
<dbReference type="AlphaFoldDB" id="A0A6A4GJF1"/>
<organism evidence="1 2">
    <name type="scientific">Gymnopus androsaceus JB14</name>
    <dbReference type="NCBI Taxonomy" id="1447944"/>
    <lineage>
        <taxon>Eukaryota</taxon>
        <taxon>Fungi</taxon>
        <taxon>Dikarya</taxon>
        <taxon>Basidiomycota</taxon>
        <taxon>Agaricomycotina</taxon>
        <taxon>Agaricomycetes</taxon>
        <taxon>Agaricomycetidae</taxon>
        <taxon>Agaricales</taxon>
        <taxon>Marasmiineae</taxon>
        <taxon>Omphalotaceae</taxon>
        <taxon>Gymnopus</taxon>
    </lineage>
</organism>
<sequence>MEVKAKMPKGDWLWPTIWMLPVNNIRNVTDEWWDRYYQIPRQRSSLCFLWVQLRSRISQLGTYYIC</sequence>
<dbReference type="InterPro" id="IPR013320">
    <property type="entry name" value="ConA-like_dom_sf"/>
</dbReference>
<dbReference type="OrthoDB" id="4781at2759"/>
<accession>A0A6A4GJF1</accession>
<dbReference type="Gene3D" id="2.60.120.200">
    <property type="match status" value="1"/>
</dbReference>
<reference evidence="1" key="1">
    <citation type="journal article" date="2019" name="Environ. Microbiol.">
        <title>Fungal ecological strategies reflected in gene transcription - a case study of two litter decomposers.</title>
        <authorList>
            <person name="Barbi F."/>
            <person name="Kohler A."/>
            <person name="Barry K."/>
            <person name="Baskaran P."/>
            <person name="Daum C."/>
            <person name="Fauchery L."/>
            <person name="Ihrmark K."/>
            <person name="Kuo A."/>
            <person name="LaButti K."/>
            <person name="Lipzen A."/>
            <person name="Morin E."/>
            <person name="Grigoriev I.V."/>
            <person name="Henrissat B."/>
            <person name="Lindahl B."/>
            <person name="Martin F."/>
        </authorList>
    </citation>
    <scope>NUCLEOTIDE SEQUENCE</scope>
    <source>
        <strain evidence="1">JB14</strain>
    </source>
</reference>
<dbReference type="EMBL" id="ML769992">
    <property type="protein sequence ID" value="KAE9385385.1"/>
    <property type="molecule type" value="Genomic_DNA"/>
</dbReference>
<gene>
    <name evidence="1" type="ORF">BT96DRAFT_596459</name>
</gene>
<proteinExistence type="predicted"/>
<protein>
    <submittedName>
        <fullName evidence="1">Uncharacterized protein</fullName>
    </submittedName>
</protein>
<dbReference type="Proteomes" id="UP000799118">
    <property type="component" value="Unassembled WGS sequence"/>
</dbReference>
<evidence type="ECO:0000313" key="1">
    <source>
        <dbReference type="EMBL" id="KAE9385385.1"/>
    </source>
</evidence>
<name>A0A6A4GJF1_9AGAR</name>
<dbReference type="SUPFAM" id="SSF49899">
    <property type="entry name" value="Concanavalin A-like lectins/glucanases"/>
    <property type="match status" value="1"/>
</dbReference>
<keyword evidence="2" id="KW-1185">Reference proteome</keyword>